<organism evidence="1">
    <name type="scientific">Arundo donax</name>
    <name type="common">Giant reed</name>
    <name type="synonym">Donax arundinaceus</name>
    <dbReference type="NCBI Taxonomy" id="35708"/>
    <lineage>
        <taxon>Eukaryota</taxon>
        <taxon>Viridiplantae</taxon>
        <taxon>Streptophyta</taxon>
        <taxon>Embryophyta</taxon>
        <taxon>Tracheophyta</taxon>
        <taxon>Spermatophyta</taxon>
        <taxon>Magnoliopsida</taxon>
        <taxon>Liliopsida</taxon>
        <taxon>Poales</taxon>
        <taxon>Poaceae</taxon>
        <taxon>PACMAD clade</taxon>
        <taxon>Arundinoideae</taxon>
        <taxon>Arundineae</taxon>
        <taxon>Arundo</taxon>
    </lineage>
</organism>
<reference evidence="1" key="1">
    <citation type="submission" date="2014-09" db="EMBL/GenBank/DDBJ databases">
        <authorList>
            <person name="Magalhaes I.L.F."/>
            <person name="Oliveira U."/>
            <person name="Santos F.R."/>
            <person name="Vidigal T.H.D.A."/>
            <person name="Brescovit A.D."/>
            <person name="Santos A.J."/>
        </authorList>
    </citation>
    <scope>NUCLEOTIDE SEQUENCE</scope>
    <source>
        <tissue evidence="1">Shoot tissue taken approximately 20 cm above the soil surface</tissue>
    </source>
</reference>
<name>A0A0A8YZM2_ARUDO</name>
<reference evidence="1" key="2">
    <citation type="journal article" date="2015" name="Data Brief">
        <title>Shoot transcriptome of the giant reed, Arundo donax.</title>
        <authorList>
            <person name="Barrero R.A."/>
            <person name="Guerrero F.D."/>
            <person name="Moolhuijzen P."/>
            <person name="Goolsby J.A."/>
            <person name="Tidwell J."/>
            <person name="Bellgard S.E."/>
            <person name="Bellgard M.I."/>
        </authorList>
    </citation>
    <scope>NUCLEOTIDE SEQUENCE</scope>
    <source>
        <tissue evidence="1">Shoot tissue taken approximately 20 cm above the soil surface</tissue>
    </source>
</reference>
<sequence length="34" mass="4130">MEKQSALYKDNLEITNNHKLTRIFMYKQNSIIIM</sequence>
<proteinExistence type="predicted"/>
<protein>
    <submittedName>
        <fullName evidence="1">Uncharacterized protein</fullName>
    </submittedName>
</protein>
<dbReference type="EMBL" id="GBRH01265884">
    <property type="protein sequence ID" value="JAD32011.1"/>
    <property type="molecule type" value="Transcribed_RNA"/>
</dbReference>
<dbReference type="AlphaFoldDB" id="A0A0A8YZM2"/>
<accession>A0A0A8YZM2</accession>
<evidence type="ECO:0000313" key="1">
    <source>
        <dbReference type="EMBL" id="JAD32011.1"/>
    </source>
</evidence>